<evidence type="ECO:0000313" key="8">
    <source>
        <dbReference type="Proteomes" id="UP000053890"/>
    </source>
</evidence>
<evidence type="ECO:0000256" key="1">
    <source>
        <dbReference type="ARBA" id="ARBA00004604"/>
    </source>
</evidence>
<proteinExistence type="inferred from homology"/>
<dbReference type="STRING" id="578459.A0A0P9EK66"/>
<dbReference type="GeneID" id="28978684"/>
<dbReference type="OrthoDB" id="532500at2759"/>
<dbReference type="AlphaFoldDB" id="A0A0P9EK66"/>
<organism evidence="7 8">
    <name type="scientific">Rhodotorula graminis (strain WP1)</name>
    <dbReference type="NCBI Taxonomy" id="578459"/>
    <lineage>
        <taxon>Eukaryota</taxon>
        <taxon>Fungi</taxon>
        <taxon>Dikarya</taxon>
        <taxon>Basidiomycota</taxon>
        <taxon>Pucciniomycotina</taxon>
        <taxon>Microbotryomycetes</taxon>
        <taxon>Sporidiobolales</taxon>
        <taxon>Sporidiobolaceae</taxon>
        <taxon>Rhodotorula</taxon>
    </lineage>
</organism>
<name>A0A0P9EK66_RHOGW</name>
<dbReference type="RefSeq" id="XP_018268111.1">
    <property type="nucleotide sequence ID" value="XM_018418236.1"/>
</dbReference>
<dbReference type="GO" id="GO:0000428">
    <property type="term" value="C:DNA-directed RNA polymerase complex"/>
    <property type="evidence" value="ECO:0007669"/>
    <property type="project" value="UniProtKB-KW"/>
</dbReference>
<keyword evidence="8" id="KW-1185">Reference proteome</keyword>
<accession>A0A0P9EK66</accession>
<evidence type="ECO:0000313" key="7">
    <source>
        <dbReference type="EMBL" id="KPV72062.1"/>
    </source>
</evidence>
<evidence type="ECO:0000256" key="2">
    <source>
        <dbReference type="ARBA" id="ARBA00009430"/>
    </source>
</evidence>
<evidence type="ECO:0000256" key="6">
    <source>
        <dbReference type="SAM" id="MobiDB-lite"/>
    </source>
</evidence>
<dbReference type="InterPro" id="IPR009668">
    <property type="entry name" value="RNA_pol-assoc_fac_A49-like"/>
</dbReference>
<comment type="similarity">
    <text evidence="2">Belongs to the eukaryotic RPA49/POLR1E RNA polymerase subunit family.</text>
</comment>
<dbReference type="EMBL" id="KQ474089">
    <property type="protein sequence ID" value="KPV72062.1"/>
    <property type="molecule type" value="Genomic_DNA"/>
</dbReference>
<keyword evidence="4" id="KW-0804">Transcription</keyword>
<evidence type="ECO:0000256" key="4">
    <source>
        <dbReference type="ARBA" id="ARBA00023163"/>
    </source>
</evidence>
<evidence type="ECO:0000256" key="5">
    <source>
        <dbReference type="ARBA" id="ARBA00023242"/>
    </source>
</evidence>
<protein>
    <recommendedName>
        <fullName evidence="9">DNA-directed RNA polymerase I subunit RPA49</fullName>
    </recommendedName>
</protein>
<comment type="subcellular location">
    <subcellularLocation>
        <location evidence="1">Nucleus</location>
        <location evidence="1">Nucleolus</location>
    </subcellularLocation>
</comment>
<dbReference type="OMA" id="FPAWIWS"/>
<dbReference type="GO" id="GO:0006351">
    <property type="term" value="P:DNA-templated transcription"/>
    <property type="evidence" value="ECO:0007669"/>
    <property type="project" value="InterPro"/>
</dbReference>
<evidence type="ECO:0000256" key="3">
    <source>
        <dbReference type="ARBA" id="ARBA00022478"/>
    </source>
</evidence>
<dbReference type="GO" id="GO:0005730">
    <property type="term" value="C:nucleolus"/>
    <property type="evidence" value="ECO:0007669"/>
    <property type="project" value="UniProtKB-SubCell"/>
</dbReference>
<dbReference type="PANTHER" id="PTHR14440">
    <property type="entry name" value="DNA-DIRECTED RNA POLYMERASE I SUBUNIT RPA49"/>
    <property type="match status" value="1"/>
</dbReference>
<gene>
    <name evidence="7" type="ORF">RHOBADRAFT_56193</name>
</gene>
<keyword evidence="3" id="KW-0240">DNA-directed RNA polymerase</keyword>
<dbReference type="Pfam" id="PF06870">
    <property type="entry name" value="RNA_pol_I_A49"/>
    <property type="match status" value="1"/>
</dbReference>
<feature type="region of interest" description="Disordered" evidence="6">
    <location>
        <begin position="1"/>
        <end position="39"/>
    </location>
</feature>
<sequence>MADQSAARKRQKGLQGQPIELSLAHPPPNAPLPALGLFPSTQPPAKTPFTLYTPSGDAPSADARGSRALLAAETDEIEYDSRNHVGGSVDAEAQGYAAQYMIGVHNPRTNTLTLHAAPLHNFTPAIKSLKGATAASTDPAAALYTAQRAALGSAFGTKKAQAQQRAQERNKLSTSSFGTDAAVAGLQSHLQHTIQAQSGSLPSAKDVEDDANARRPIPPFNLAAETPGDVYDLDAVVSPAELHALDIGALISAPDFKERRLLLPYRRSDWVLSKLRQLLPARASAEGNVPNPSKRDRERLRLAVHVAHLLAFRQAARPGKPVDRAHLVDKLGHPSAAVVDALIERYTEATRGPGGDEQRQVTSTMELKLLGYLLVVVLKVDGWTTDVTTIADDLAIGSKRVQELFRSLGCVLAAPSAADREKLVATGRATSAADAAKSKKATLKVPLEFPKERRSRAKK</sequence>
<dbReference type="GO" id="GO:0003677">
    <property type="term" value="F:DNA binding"/>
    <property type="evidence" value="ECO:0007669"/>
    <property type="project" value="InterPro"/>
</dbReference>
<dbReference type="Proteomes" id="UP000053890">
    <property type="component" value="Unassembled WGS sequence"/>
</dbReference>
<keyword evidence="5" id="KW-0539">Nucleus</keyword>
<evidence type="ECO:0008006" key="9">
    <source>
        <dbReference type="Google" id="ProtNLM"/>
    </source>
</evidence>
<reference evidence="7 8" key="1">
    <citation type="journal article" date="2015" name="Front. Microbiol.">
        <title>Genome sequence of the plant growth promoting endophytic yeast Rhodotorula graminis WP1.</title>
        <authorList>
            <person name="Firrincieli A."/>
            <person name="Otillar R."/>
            <person name="Salamov A."/>
            <person name="Schmutz J."/>
            <person name="Khan Z."/>
            <person name="Redman R.S."/>
            <person name="Fleck N.D."/>
            <person name="Lindquist E."/>
            <person name="Grigoriev I.V."/>
            <person name="Doty S.L."/>
        </authorList>
    </citation>
    <scope>NUCLEOTIDE SEQUENCE [LARGE SCALE GENOMIC DNA]</scope>
    <source>
        <strain evidence="7 8">WP1</strain>
    </source>
</reference>